<evidence type="ECO:0000313" key="1">
    <source>
        <dbReference type="EMBL" id="ORZ40420.1"/>
    </source>
</evidence>
<proteinExistence type="predicted"/>
<keyword evidence="2" id="KW-1185">Reference proteome</keyword>
<comment type="caution">
    <text evidence="1">The sequence shown here is derived from an EMBL/GenBank/DDBJ whole genome shotgun (WGS) entry which is preliminary data.</text>
</comment>
<sequence>MSVSKASPMAFAVVVPSPVFMTSWSPRNSSLRARRNCSTSFKDTPSCALMGGLPTPLLPWVVSSRIVALGRLRQSGIQGSPLFNFPVAPGTSATADYLCPSITWSMIHIRRLLPPSIGPFCKRSTTCSCRAIHSCPSTSASASCLSTAASSKATFISRTTVHFGKAHHSPLYPHTVKSEFRGTSSTFPSTKV</sequence>
<reference evidence="1 2" key="1">
    <citation type="submission" date="2016-07" db="EMBL/GenBank/DDBJ databases">
        <title>Pervasive Adenine N6-methylation of Active Genes in Fungi.</title>
        <authorList>
            <consortium name="DOE Joint Genome Institute"/>
            <person name="Mondo S.J."/>
            <person name="Dannebaum R.O."/>
            <person name="Kuo R.C."/>
            <person name="Labutti K."/>
            <person name="Haridas S."/>
            <person name="Kuo A."/>
            <person name="Salamov A."/>
            <person name="Ahrendt S.R."/>
            <person name="Lipzen A."/>
            <person name="Sullivan W."/>
            <person name="Andreopoulos W.B."/>
            <person name="Clum A."/>
            <person name="Lindquist E."/>
            <person name="Daum C."/>
            <person name="Ramamoorthy G.K."/>
            <person name="Gryganskyi A."/>
            <person name="Culley D."/>
            <person name="Magnuson J.K."/>
            <person name="James T.Y."/>
            <person name="O'Malley M.A."/>
            <person name="Stajich J.E."/>
            <person name="Spatafora J.W."/>
            <person name="Visel A."/>
            <person name="Grigoriev I.V."/>
        </authorList>
    </citation>
    <scope>NUCLEOTIDE SEQUENCE [LARGE SCALE GENOMIC DNA]</scope>
    <source>
        <strain evidence="1 2">PL171</strain>
    </source>
</reference>
<organism evidence="1 2">
    <name type="scientific">Catenaria anguillulae PL171</name>
    <dbReference type="NCBI Taxonomy" id="765915"/>
    <lineage>
        <taxon>Eukaryota</taxon>
        <taxon>Fungi</taxon>
        <taxon>Fungi incertae sedis</taxon>
        <taxon>Blastocladiomycota</taxon>
        <taxon>Blastocladiomycetes</taxon>
        <taxon>Blastocladiales</taxon>
        <taxon>Catenariaceae</taxon>
        <taxon>Catenaria</taxon>
    </lineage>
</organism>
<name>A0A1Y2I0N8_9FUNG</name>
<dbReference type="AlphaFoldDB" id="A0A1Y2I0N8"/>
<gene>
    <name evidence="1" type="ORF">BCR44DRAFT_1425012</name>
</gene>
<accession>A0A1Y2I0N8</accession>
<dbReference type="Proteomes" id="UP000193411">
    <property type="component" value="Unassembled WGS sequence"/>
</dbReference>
<dbReference type="EMBL" id="MCFL01000003">
    <property type="protein sequence ID" value="ORZ40420.1"/>
    <property type="molecule type" value="Genomic_DNA"/>
</dbReference>
<evidence type="ECO:0000313" key="2">
    <source>
        <dbReference type="Proteomes" id="UP000193411"/>
    </source>
</evidence>
<protein>
    <submittedName>
        <fullName evidence="1">Uncharacterized protein</fullName>
    </submittedName>
</protein>